<feature type="transmembrane region" description="Helical" evidence="1">
    <location>
        <begin position="20"/>
        <end position="44"/>
    </location>
</feature>
<evidence type="ECO:0000313" key="3">
    <source>
        <dbReference type="EMBL" id="TBU28252.1"/>
    </source>
</evidence>
<proteinExistence type="predicted"/>
<dbReference type="Proteomes" id="UP000292957">
    <property type="component" value="Unassembled WGS sequence"/>
</dbReference>
<dbReference type="InterPro" id="IPR045340">
    <property type="entry name" value="DUF6533"/>
</dbReference>
<feature type="domain" description="DUF6533" evidence="2">
    <location>
        <begin position="22"/>
        <end position="63"/>
    </location>
</feature>
<protein>
    <recommendedName>
        <fullName evidence="2">DUF6533 domain-containing protein</fullName>
    </recommendedName>
</protein>
<dbReference type="OrthoDB" id="2744098at2759"/>
<organism evidence="3">
    <name type="scientific">Dichomitus squalens</name>
    <dbReference type="NCBI Taxonomy" id="114155"/>
    <lineage>
        <taxon>Eukaryota</taxon>
        <taxon>Fungi</taxon>
        <taxon>Dikarya</taxon>
        <taxon>Basidiomycota</taxon>
        <taxon>Agaricomycotina</taxon>
        <taxon>Agaricomycetes</taxon>
        <taxon>Polyporales</taxon>
        <taxon>Polyporaceae</taxon>
        <taxon>Dichomitus</taxon>
    </lineage>
</organism>
<feature type="transmembrane region" description="Helical" evidence="1">
    <location>
        <begin position="85"/>
        <end position="105"/>
    </location>
</feature>
<feature type="transmembrane region" description="Helical" evidence="1">
    <location>
        <begin position="117"/>
        <end position="140"/>
    </location>
</feature>
<evidence type="ECO:0000259" key="2">
    <source>
        <dbReference type="Pfam" id="PF20151"/>
    </source>
</evidence>
<keyword evidence="1" id="KW-1133">Transmembrane helix</keyword>
<feature type="transmembrane region" description="Helical" evidence="1">
    <location>
        <begin position="207"/>
        <end position="229"/>
    </location>
</feature>
<reference evidence="3" key="1">
    <citation type="submission" date="2019-01" db="EMBL/GenBank/DDBJ databases">
        <title>Draft genome sequences of three monokaryotic isolates of the white-rot basidiomycete fungus Dichomitus squalens.</title>
        <authorList>
            <consortium name="DOE Joint Genome Institute"/>
            <person name="Lopez S.C."/>
            <person name="Andreopoulos B."/>
            <person name="Pangilinan J."/>
            <person name="Lipzen A."/>
            <person name="Riley R."/>
            <person name="Ahrendt S."/>
            <person name="Ng V."/>
            <person name="Barry K."/>
            <person name="Daum C."/>
            <person name="Grigoriev I.V."/>
            <person name="Hilden K.S."/>
            <person name="Makela M.R."/>
            <person name="de Vries R.P."/>
        </authorList>
    </citation>
    <scope>NUCLEOTIDE SEQUENCE [LARGE SCALE GENOMIC DNA]</scope>
    <source>
        <strain evidence="3">OM18370.1</strain>
    </source>
</reference>
<accession>A0A4Q9MPA4</accession>
<feature type="transmembrane region" description="Helical" evidence="1">
    <location>
        <begin position="167"/>
        <end position="186"/>
    </location>
</feature>
<dbReference type="Pfam" id="PF20151">
    <property type="entry name" value="DUF6533"/>
    <property type="match status" value="1"/>
</dbReference>
<dbReference type="EMBL" id="ML143423">
    <property type="protein sequence ID" value="TBU28252.1"/>
    <property type="molecule type" value="Genomic_DNA"/>
</dbReference>
<evidence type="ECO:0000256" key="1">
    <source>
        <dbReference type="SAM" id="Phobius"/>
    </source>
</evidence>
<name>A0A4Q9MPA4_9APHY</name>
<gene>
    <name evidence="3" type="ORF">BD311DRAFT_695090</name>
</gene>
<keyword evidence="1" id="KW-0472">Membrane</keyword>
<sequence>MSDNSEAQALFAVFFSDCWAYAGLTLFVHDFLLTLGSEVTLFWMEFRASGASILFLFNRYLTLTTQVVGVTPIPVSPESANAVNIGSSVLFAMQYLPWAIFSAIRSYALCPQSCQRLVSAFVFVLSALPGLMDLLVNAYWTHIVNDPAEGVVVVHTLSPSTVVRLTVVMRCSLIASDIMVLYLSWYRAHEPAQSPLHHAGKRTFASILLLDGTAYFLMLLILNLLHIAFTVSAVADVSSGPTSVIGTFEQPFTSLLIGRFLISLQKVQRRLCDSTRSISLGDFASQSQGSRRTGHFIWALGAQPSFHGDHEEGDESDSL</sequence>
<feature type="transmembrane region" description="Helical" evidence="1">
    <location>
        <begin position="56"/>
        <end position="73"/>
    </location>
</feature>
<keyword evidence="1" id="KW-0812">Transmembrane</keyword>
<dbReference type="AlphaFoldDB" id="A0A4Q9MPA4"/>